<accession>A0A1A3TQ39</accession>
<evidence type="ECO:0000256" key="8">
    <source>
        <dbReference type="SAM" id="MobiDB-lite"/>
    </source>
</evidence>
<dbReference type="Proteomes" id="UP000093759">
    <property type="component" value="Unassembled WGS sequence"/>
</dbReference>
<dbReference type="SUPFAM" id="SSF89392">
    <property type="entry name" value="Prokaryotic lipoproteins and lipoprotein localization factors"/>
    <property type="match status" value="1"/>
</dbReference>
<dbReference type="InterPro" id="IPR029046">
    <property type="entry name" value="LolA/LolB/LppX"/>
</dbReference>
<evidence type="ECO:0000256" key="4">
    <source>
        <dbReference type="ARBA" id="ARBA00022729"/>
    </source>
</evidence>
<evidence type="ECO:0000256" key="1">
    <source>
        <dbReference type="ARBA" id="ARBA00004196"/>
    </source>
</evidence>
<dbReference type="GO" id="GO:0030313">
    <property type="term" value="C:cell envelope"/>
    <property type="evidence" value="ECO:0007669"/>
    <property type="project" value="UniProtKB-SubCell"/>
</dbReference>
<reference evidence="10" key="1">
    <citation type="submission" date="2016-06" db="EMBL/GenBank/DDBJ databases">
        <authorList>
            <person name="Sutton G."/>
            <person name="Brinkac L."/>
            <person name="Sanka R."/>
            <person name="Adams M."/>
            <person name="Lau E."/>
            <person name="Garcia-Basteiro A."/>
            <person name="Lopez-Varela E."/>
            <person name="Palencia S."/>
        </authorList>
    </citation>
    <scope>NUCLEOTIDE SEQUENCE [LARGE SCALE GENOMIC DNA]</scope>
    <source>
        <strain evidence="10">1274684.2</strain>
    </source>
</reference>
<dbReference type="Pfam" id="PF07161">
    <property type="entry name" value="LppX_LprAFG"/>
    <property type="match status" value="1"/>
</dbReference>
<dbReference type="EMBL" id="LZMF01000123">
    <property type="protein sequence ID" value="OBK84774.1"/>
    <property type="molecule type" value="Genomic_DNA"/>
</dbReference>
<evidence type="ECO:0000256" key="3">
    <source>
        <dbReference type="ARBA" id="ARBA00022475"/>
    </source>
</evidence>
<dbReference type="AlphaFoldDB" id="A0A1A3TQ39"/>
<feature type="region of interest" description="Disordered" evidence="8">
    <location>
        <begin position="1"/>
        <end position="29"/>
    </location>
</feature>
<proteinExistence type="inferred from homology"/>
<protein>
    <recommendedName>
        <fullName evidence="11">Lipoprotein LprG</fullName>
    </recommendedName>
</protein>
<evidence type="ECO:0000256" key="2">
    <source>
        <dbReference type="ARBA" id="ARBA00009194"/>
    </source>
</evidence>
<comment type="caution">
    <text evidence="9">The sequence shown here is derived from an EMBL/GenBank/DDBJ whole genome shotgun (WGS) entry which is preliminary data.</text>
</comment>
<keyword evidence="5" id="KW-0472">Membrane</keyword>
<gene>
    <name evidence="9" type="ORF">A5648_08845</name>
</gene>
<sequence>MPPSAAPGTSSPAAPSASAAPTSSKKASEPLPDAAAILKEASVTTAGLASVRLSLSVTGNIDNMAITALDGDVTKVPDAAAKGYAKIAYRGAPAYVEFVVFGGDLYVSQSPRQWVDYGPAENFYDAAKILSPDTGLADLLTNFVDPEVGGRETVDGVHTVRVTGEVSSAAAKKIVPQLHAAKRTPCTVWIQETGDHHLVRLELASGADNAVQMTFSNWNAPVRVGKPRV</sequence>
<comment type="subcellular location">
    <subcellularLocation>
        <location evidence="1">Cell envelope</location>
    </subcellularLocation>
</comment>
<keyword evidence="7" id="KW-0449">Lipoprotein</keyword>
<feature type="compositionally biased region" description="Low complexity" evidence="8">
    <location>
        <begin position="1"/>
        <end position="25"/>
    </location>
</feature>
<dbReference type="CDD" id="cd16334">
    <property type="entry name" value="LppX-like"/>
    <property type="match status" value="1"/>
</dbReference>
<keyword evidence="4" id="KW-0732">Signal</keyword>
<dbReference type="Gene3D" id="2.50.20.20">
    <property type="match status" value="1"/>
</dbReference>
<name>A0A1A3TQ39_MYCSD</name>
<evidence type="ECO:0000256" key="5">
    <source>
        <dbReference type="ARBA" id="ARBA00023136"/>
    </source>
</evidence>
<organism evidence="9 10">
    <name type="scientific">Mycolicibacter sinensis (strain JDM601)</name>
    <name type="common">Mycobacterium sinense</name>
    <dbReference type="NCBI Taxonomy" id="875328"/>
    <lineage>
        <taxon>Bacteria</taxon>
        <taxon>Bacillati</taxon>
        <taxon>Actinomycetota</taxon>
        <taxon>Actinomycetes</taxon>
        <taxon>Mycobacteriales</taxon>
        <taxon>Mycobacteriaceae</taxon>
        <taxon>Mycolicibacter</taxon>
    </lineage>
</organism>
<keyword evidence="6" id="KW-0564">Palmitate</keyword>
<evidence type="ECO:0000256" key="7">
    <source>
        <dbReference type="ARBA" id="ARBA00023288"/>
    </source>
</evidence>
<evidence type="ECO:0000313" key="10">
    <source>
        <dbReference type="Proteomes" id="UP000093759"/>
    </source>
</evidence>
<comment type="similarity">
    <text evidence="2">Belongs to the LppX/LprAFG lipoprotein family.</text>
</comment>
<evidence type="ECO:0008006" key="11">
    <source>
        <dbReference type="Google" id="ProtNLM"/>
    </source>
</evidence>
<evidence type="ECO:0000256" key="6">
    <source>
        <dbReference type="ARBA" id="ARBA00023139"/>
    </source>
</evidence>
<keyword evidence="3" id="KW-1003">Cell membrane</keyword>
<evidence type="ECO:0000313" key="9">
    <source>
        <dbReference type="EMBL" id="OBK84774.1"/>
    </source>
</evidence>
<dbReference type="InterPro" id="IPR009830">
    <property type="entry name" value="LppX/LprAFG"/>
</dbReference>